<feature type="transmembrane region" description="Helical" evidence="6">
    <location>
        <begin position="102"/>
        <end position="119"/>
    </location>
</feature>
<evidence type="ECO:0000259" key="7">
    <source>
        <dbReference type="PROSITE" id="PS50850"/>
    </source>
</evidence>
<dbReference type="GeneID" id="18909951"/>
<dbReference type="SUPFAM" id="SSF103473">
    <property type="entry name" value="MFS general substrate transporter"/>
    <property type="match status" value="1"/>
</dbReference>
<dbReference type="Proteomes" id="UP000008370">
    <property type="component" value="Unassembled WGS sequence"/>
</dbReference>
<evidence type="ECO:0000313" key="9">
    <source>
        <dbReference type="Proteomes" id="UP000008370"/>
    </source>
</evidence>
<organism evidence="8 9">
    <name type="scientific">Phanerochaete carnosa (strain HHB-10118-sp)</name>
    <name type="common">White-rot fungus</name>
    <name type="synonym">Peniophora carnosa</name>
    <dbReference type="NCBI Taxonomy" id="650164"/>
    <lineage>
        <taxon>Eukaryota</taxon>
        <taxon>Fungi</taxon>
        <taxon>Dikarya</taxon>
        <taxon>Basidiomycota</taxon>
        <taxon>Agaricomycotina</taxon>
        <taxon>Agaricomycetes</taxon>
        <taxon>Polyporales</taxon>
        <taxon>Phanerochaetaceae</taxon>
        <taxon>Phanerochaete</taxon>
    </lineage>
</organism>
<evidence type="ECO:0000256" key="5">
    <source>
        <dbReference type="SAM" id="MobiDB-lite"/>
    </source>
</evidence>
<dbReference type="HOGENOM" id="CLU_008455_11_6_1"/>
<dbReference type="OrthoDB" id="9986881at2759"/>
<feature type="transmembrane region" description="Helical" evidence="6">
    <location>
        <begin position="335"/>
        <end position="354"/>
    </location>
</feature>
<feature type="transmembrane region" description="Helical" evidence="6">
    <location>
        <begin position="195"/>
        <end position="216"/>
    </location>
</feature>
<dbReference type="InParanoid" id="K5VDZ9"/>
<dbReference type="PANTHER" id="PTHR23502">
    <property type="entry name" value="MAJOR FACILITATOR SUPERFAMILY"/>
    <property type="match status" value="1"/>
</dbReference>
<keyword evidence="4 6" id="KW-0472">Membrane</keyword>
<dbReference type="FunCoup" id="K5VDZ9">
    <property type="interactions" value="114"/>
</dbReference>
<reference evidence="8 9" key="1">
    <citation type="journal article" date="2012" name="BMC Genomics">
        <title>Comparative genomics of the white-rot fungi, Phanerochaete carnosa and P. chrysosporium, to elucidate the genetic basis of the distinct wood types they colonize.</title>
        <authorList>
            <person name="Suzuki H."/>
            <person name="MacDonald J."/>
            <person name="Syed K."/>
            <person name="Salamov A."/>
            <person name="Hori C."/>
            <person name="Aerts A."/>
            <person name="Henrissat B."/>
            <person name="Wiebenga A."/>
            <person name="vanKuyk P.A."/>
            <person name="Barry K."/>
            <person name="Lindquist E."/>
            <person name="LaButti K."/>
            <person name="Lapidus A."/>
            <person name="Lucas S."/>
            <person name="Coutinho P."/>
            <person name="Gong Y."/>
            <person name="Samejima M."/>
            <person name="Mahadevan R."/>
            <person name="Abou-Zaid M."/>
            <person name="de Vries R.P."/>
            <person name="Igarashi K."/>
            <person name="Yadav J.S."/>
            <person name="Grigoriev I.V."/>
            <person name="Master E.R."/>
        </authorList>
    </citation>
    <scope>NUCLEOTIDE SEQUENCE [LARGE SCALE GENOMIC DNA]</scope>
    <source>
        <strain evidence="8 9">HHB-10118-sp</strain>
    </source>
</reference>
<comment type="subcellular location">
    <subcellularLocation>
        <location evidence="1">Membrane</location>
        <topology evidence="1">Multi-pass membrane protein</topology>
    </subcellularLocation>
</comment>
<dbReference type="KEGG" id="pco:PHACADRAFT_180369"/>
<feature type="transmembrane region" description="Helical" evidence="6">
    <location>
        <begin position="139"/>
        <end position="159"/>
    </location>
</feature>
<dbReference type="Gene3D" id="1.20.1250.20">
    <property type="entry name" value="MFS general substrate transporter like domains"/>
    <property type="match status" value="1"/>
</dbReference>
<keyword evidence="3 6" id="KW-1133">Transmembrane helix</keyword>
<dbReference type="InterPro" id="IPR036259">
    <property type="entry name" value="MFS_trans_sf"/>
</dbReference>
<gene>
    <name evidence="8" type="ORF">PHACADRAFT_180369</name>
</gene>
<feature type="transmembrane region" description="Helical" evidence="6">
    <location>
        <begin position="171"/>
        <end position="189"/>
    </location>
</feature>
<evidence type="ECO:0000256" key="1">
    <source>
        <dbReference type="ARBA" id="ARBA00004141"/>
    </source>
</evidence>
<keyword evidence="9" id="KW-1185">Reference proteome</keyword>
<accession>K5VDZ9</accession>
<name>K5VDZ9_PHACS</name>
<feature type="region of interest" description="Disordered" evidence="5">
    <location>
        <begin position="1"/>
        <end position="77"/>
    </location>
</feature>
<dbReference type="AlphaFoldDB" id="K5VDZ9"/>
<dbReference type="FunFam" id="1.20.1250.20:FF:000011">
    <property type="entry name" value="MFS multidrug transporter, putative"/>
    <property type="match status" value="1"/>
</dbReference>
<dbReference type="EMBL" id="JH930468">
    <property type="protein sequence ID" value="EKM61221.1"/>
    <property type="molecule type" value="Genomic_DNA"/>
</dbReference>
<feature type="transmembrane region" description="Helical" evidence="6">
    <location>
        <begin position="469"/>
        <end position="494"/>
    </location>
</feature>
<dbReference type="PROSITE" id="PS50850">
    <property type="entry name" value="MFS"/>
    <property type="match status" value="1"/>
</dbReference>
<dbReference type="PANTHER" id="PTHR23502:SF173">
    <property type="entry name" value="MFS-MULTIDRUG-RESISTANCE TRANSPORTER-RELATED"/>
    <property type="match status" value="1"/>
</dbReference>
<feature type="domain" description="Major facilitator superfamily (MFS) profile" evidence="7">
    <location>
        <begin position="104"/>
        <end position="532"/>
    </location>
</feature>
<feature type="transmembrane region" description="Helical" evidence="6">
    <location>
        <begin position="228"/>
        <end position="253"/>
    </location>
</feature>
<dbReference type="RefSeq" id="XP_007390649.1">
    <property type="nucleotide sequence ID" value="XM_007390587.1"/>
</dbReference>
<keyword evidence="2 6" id="KW-0812">Transmembrane</keyword>
<evidence type="ECO:0000256" key="2">
    <source>
        <dbReference type="ARBA" id="ARBA00022692"/>
    </source>
</evidence>
<feature type="compositionally biased region" description="Low complexity" evidence="5">
    <location>
        <begin position="7"/>
        <end position="48"/>
    </location>
</feature>
<evidence type="ECO:0000256" key="4">
    <source>
        <dbReference type="ARBA" id="ARBA00023136"/>
    </source>
</evidence>
<feature type="transmembrane region" description="Helical" evidence="6">
    <location>
        <begin position="366"/>
        <end position="390"/>
    </location>
</feature>
<dbReference type="InterPro" id="IPR011701">
    <property type="entry name" value="MFS"/>
</dbReference>
<dbReference type="Pfam" id="PF07690">
    <property type="entry name" value="MFS_1"/>
    <property type="match status" value="1"/>
</dbReference>
<feature type="compositionally biased region" description="Basic and acidic residues" evidence="5">
    <location>
        <begin position="64"/>
        <end position="77"/>
    </location>
</feature>
<feature type="transmembrane region" description="Helical" evidence="6">
    <location>
        <begin position="259"/>
        <end position="279"/>
    </location>
</feature>
<evidence type="ECO:0000256" key="3">
    <source>
        <dbReference type="ARBA" id="ARBA00022989"/>
    </source>
</evidence>
<evidence type="ECO:0000256" key="6">
    <source>
        <dbReference type="SAM" id="Phobius"/>
    </source>
</evidence>
<proteinExistence type="predicted"/>
<sequence length="555" mass="61257">MASAQDSTPSTLAQAPPALQPSSAPILSRPSTAVSVQSSQTSSTVASVHNEPPLQGDDDVNSQFHEEAYGPEPGEKGYDKFEVRFAPDDPASPYNWSRLQRWYITILGGILVLNATFSSSAPSGIVPQMMESLHFGEEVATLTISLFVGGYCIGPLLWGPLSESYGRKLPLVIAFICYTGFQVGCALSPNTGALLTFRFLGGTFAAAPLVISGALISDMWDANTRGKALGFFTLAPFAGPAIGPTVSGFMAVAGVHWRWVYWVLTFFAAGCGLILLFTVPETYTPYLLVKRAEKLRKETGDSRYWAPLERRKYTISQRIEQTLLRPWKIFFREPMLIALTVYMSFIYGCIYVLFEAYPIVFSRFNIGVQGLMFLPLFVGGALGVLAYLLWWNPRYERLAREFAPNPVPPEYRLEQAMWAAPIFAVSFFWFGWTSYPSINYWAPMTSGGALGFATVWIFLALFNYIIDAYLFVAASALAANTVVRSIFGASFPLFATQMFDALNPRWASTLLGLVAVVLGPIPFVLFKYGPTLRRRSKFAPTLPPKVEPKKGDEAV</sequence>
<dbReference type="InterPro" id="IPR020846">
    <property type="entry name" value="MFS_dom"/>
</dbReference>
<dbReference type="GO" id="GO:0022857">
    <property type="term" value="F:transmembrane transporter activity"/>
    <property type="evidence" value="ECO:0007669"/>
    <property type="project" value="InterPro"/>
</dbReference>
<feature type="transmembrane region" description="Helical" evidence="6">
    <location>
        <begin position="416"/>
        <end position="435"/>
    </location>
</feature>
<protein>
    <recommendedName>
        <fullName evidence="7">Major facilitator superfamily (MFS) profile domain-containing protein</fullName>
    </recommendedName>
</protein>
<evidence type="ECO:0000313" key="8">
    <source>
        <dbReference type="EMBL" id="EKM61221.1"/>
    </source>
</evidence>
<dbReference type="CDD" id="cd17323">
    <property type="entry name" value="MFS_Tpo1_MDR_like"/>
    <property type="match status" value="1"/>
</dbReference>
<dbReference type="GO" id="GO:0005886">
    <property type="term" value="C:plasma membrane"/>
    <property type="evidence" value="ECO:0007669"/>
    <property type="project" value="TreeGrafter"/>
</dbReference>
<feature type="transmembrane region" description="Helical" evidence="6">
    <location>
        <begin position="441"/>
        <end position="462"/>
    </location>
</feature>
<feature type="transmembrane region" description="Helical" evidence="6">
    <location>
        <begin position="506"/>
        <end position="526"/>
    </location>
</feature>